<reference evidence="3 4" key="1">
    <citation type="submission" date="2015-07" db="EMBL/GenBank/DDBJ databases">
        <title>Genome sequencing of Kibdelosporangium phytohabitans.</title>
        <authorList>
            <person name="Qin S."/>
            <person name="Xing K."/>
        </authorList>
    </citation>
    <scope>NUCLEOTIDE SEQUENCE [LARGE SCALE GENOMIC DNA]</scope>
    <source>
        <strain evidence="3 4">KLBMP1111</strain>
    </source>
</reference>
<evidence type="ECO:0000256" key="2">
    <source>
        <dbReference type="SAM" id="Phobius"/>
    </source>
</evidence>
<keyword evidence="2" id="KW-0812">Transmembrane</keyword>
<keyword evidence="2" id="KW-0472">Membrane</keyword>
<keyword evidence="2" id="KW-1133">Transmembrane helix</keyword>
<protein>
    <submittedName>
        <fullName evidence="3">Uncharacterized protein</fullName>
    </submittedName>
</protein>
<feature type="compositionally biased region" description="Basic and acidic residues" evidence="1">
    <location>
        <begin position="113"/>
        <end position="124"/>
    </location>
</feature>
<evidence type="ECO:0000313" key="3">
    <source>
        <dbReference type="EMBL" id="ALG10272.1"/>
    </source>
</evidence>
<evidence type="ECO:0000313" key="4">
    <source>
        <dbReference type="Proteomes" id="UP000063699"/>
    </source>
</evidence>
<feature type="transmembrane region" description="Helical" evidence="2">
    <location>
        <begin position="53"/>
        <end position="74"/>
    </location>
</feature>
<organism evidence="3 4">
    <name type="scientific">Kibdelosporangium phytohabitans</name>
    <dbReference type="NCBI Taxonomy" id="860235"/>
    <lineage>
        <taxon>Bacteria</taxon>
        <taxon>Bacillati</taxon>
        <taxon>Actinomycetota</taxon>
        <taxon>Actinomycetes</taxon>
        <taxon>Pseudonocardiales</taxon>
        <taxon>Pseudonocardiaceae</taxon>
        <taxon>Kibdelosporangium</taxon>
    </lineage>
</organism>
<feature type="transmembrane region" description="Helical" evidence="2">
    <location>
        <begin position="86"/>
        <end position="106"/>
    </location>
</feature>
<proteinExistence type="predicted"/>
<dbReference type="RefSeq" id="WP_054292175.1">
    <property type="nucleotide sequence ID" value="NZ_CP012752.1"/>
</dbReference>
<evidence type="ECO:0000256" key="1">
    <source>
        <dbReference type="SAM" id="MobiDB-lite"/>
    </source>
</evidence>
<accession>A0A0N9I6A4</accession>
<sequence length="131" mass="13353">MADMTSARTVAASTTVVASITAFAAAVLTLLYLGLEHIDFMSVPQELTPGERTVTWIACGAAILAPVIGIVAALGGKLRRSRTADAMVAMLAVGVIASLLSIPHSAPAGEPLPADRRCQEHSGGDTRCPGG</sequence>
<dbReference type="OrthoDB" id="3403261at2"/>
<feature type="transmembrane region" description="Helical" evidence="2">
    <location>
        <begin position="12"/>
        <end position="33"/>
    </location>
</feature>
<feature type="region of interest" description="Disordered" evidence="1">
    <location>
        <begin position="111"/>
        <end position="131"/>
    </location>
</feature>
<dbReference type="AlphaFoldDB" id="A0A0N9I6A4"/>
<gene>
    <name evidence="3" type="ORF">AOZ06_28280</name>
</gene>
<keyword evidence="4" id="KW-1185">Reference proteome</keyword>
<dbReference type="Proteomes" id="UP000063699">
    <property type="component" value="Chromosome"/>
</dbReference>
<dbReference type="EMBL" id="CP012752">
    <property type="protein sequence ID" value="ALG10272.1"/>
    <property type="molecule type" value="Genomic_DNA"/>
</dbReference>
<name>A0A0N9I6A4_9PSEU</name>
<dbReference type="KEGG" id="kphy:AOZ06_28280"/>